<sequence>MAATQVEGETLLEEDFTEDLGWRTVSSRKSRATTKPGLGDGGARSEMPERRGAGEWRKGLVIKNRIVKASRMPPMPEEHIKIVIRPRGGLNLEKVSPPTVGRAIVKAAGLSTEQIKEDVICPNFMQNILVASTPERSNAERYVRLRSIRVADKDFEVSAYETAPHTTCKGVIRNVDIMDGPAALERNIVNDRNPLAMAVKRIKNTGSVIIVFDGLRVPNFVRYGPTLVRCYLYRKQVDVCYVCGKLGHRADVCPAPDCLQCRGCGARNPEEDHNCVPCCKLCGGRHLTADKQCRQRYQLPYVVRVRRQERARAELATAAAEASQLASAPQGSPRRRSRSRSRSRSKQRPSSGTPATGSRSVSREARVRFPAAGGGGGAAGGQTTWADKAKGSISTGRAREQSQEHVCGNRDKDRIAQLERENRSLKAAVDGLVKEIAELRRGLPSGNSGSIGQASKHDDRVEVPTSVEAAEGNMDDEETPAPKKRALSSMVQPQGKVRSELKEMMVTLQESVNQVISRLERIEERENITDQRLCKIEVYLNETVVPVMERECSRTLAQQDATYQWRRGRSERRRVHNVRKARMSLGKPPVFDGIRTTWTIFKIRLEAYPEVQEITDETKRRAILIYSLPDAVSPRTHSMSSGAYTVQLKGVPSGADVRKTSGHHHESRIALRVDRLTALMRAWERELPRRFQHLVAESSLSAAA</sequence>
<organism evidence="1 2">
    <name type="scientific">Dermacentor silvarum</name>
    <name type="common">Tick</name>
    <dbReference type="NCBI Taxonomy" id="543639"/>
    <lineage>
        <taxon>Eukaryota</taxon>
        <taxon>Metazoa</taxon>
        <taxon>Ecdysozoa</taxon>
        <taxon>Arthropoda</taxon>
        <taxon>Chelicerata</taxon>
        <taxon>Arachnida</taxon>
        <taxon>Acari</taxon>
        <taxon>Parasitiformes</taxon>
        <taxon>Ixodida</taxon>
        <taxon>Ixodoidea</taxon>
        <taxon>Ixodidae</taxon>
        <taxon>Rhipicephalinae</taxon>
        <taxon>Dermacentor</taxon>
    </lineage>
</organism>
<protein>
    <submittedName>
        <fullName evidence="1">Uncharacterized protein</fullName>
    </submittedName>
</protein>
<comment type="caution">
    <text evidence="1">The sequence shown here is derived from an EMBL/GenBank/DDBJ whole genome shotgun (WGS) entry which is preliminary data.</text>
</comment>
<evidence type="ECO:0000313" key="2">
    <source>
        <dbReference type="Proteomes" id="UP000821865"/>
    </source>
</evidence>
<evidence type="ECO:0000313" key="1">
    <source>
        <dbReference type="EMBL" id="KAH7967034.1"/>
    </source>
</evidence>
<proteinExistence type="predicted"/>
<name>A0ACB8DFH6_DERSI</name>
<dbReference type="Proteomes" id="UP000821865">
    <property type="component" value="Chromosome 2"/>
</dbReference>
<accession>A0ACB8DFH6</accession>
<gene>
    <name evidence="1" type="ORF">HPB49_021605</name>
</gene>
<keyword evidence="2" id="KW-1185">Reference proteome</keyword>
<reference evidence="1" key="1">
    <citation type="submission" date="2020-05" db="EMBL/GenBank/DDBJ databases">
        <title>Large-scale comparative analyses of tick genomes elucidate their genetic diversity and vector capacities.</title>
        <authorList>
            <person name="Jia N."/>
            <person name="Wang J."/>
            <person name="Shi W."/>
            <person name="Du L."/>
            <person name="Sun Y."/>
            <person name="Zhan W."/>
            <person name="Jiang J."/>
            <person name="Wang Q."/>
            <person name="Zhang B."/>
            <person name="Ji P."/>
            <person name="Sakyi L.B."/>
            <person name="Cui X."/>
            <person name="Yuan T."/>
            <person name="Jiang B."/>
            <person name="Yang W."/>
            <person name="Lam T.T.-Y."/>
            <person name="Chang Q."/>
            <person name="Ding S."/>
            <person name="Wang X."/>
            <person name="Zhu J."/>
            <person name="Ruan X."/>
            <person name="Zhao L."/>
            <person name="Wei J."/>
            <person name="Que T."/>
            <person name="Du C."/>
            <person name="Cheng J."/>
            <person name="Dai P."/>
            <person name="Han X."/>
            <person name="Huang E."/>
            <person name="Gao Y."/>
            <person name="Liu J."/>
            <person name="Shao H."/>
            <person name="Ye R."/>
            <person name="Li L."/>
            <person name="Wei W."/>
            <person name="Wang X."/>
            <person name="Wang C."/>
            <person name="Yang T."/>
            <person name="Huo Q."/>
            <person name="Li W."/>
            <person name="Guo W."/>
            <person name="Chen H."/>
            <person name="Zhou L."/>
            <person name="Ni X."/>
            <person name="Tian J."/>
            <person name="Zhou Y."/>
            <person name="Sheng Y."/>
            <person name="Liu T."/>
            <person name="Pan Y."/>
            <person name="Xia L."/>
            <person name="Li J."/>
            <person name="Zhao F."/>
            <person name="Cao W."/>
        </authorList>
    </citation>
    <scope>NUCLEOTIDE SEQUENCE</scope>
    <source>
        <strain evidence="1">Dsil-2018</strain>
    </source>
</reference>
<dbReference type="EMBL" id="CM023471">
    <property type="protein sequence ID" value="KAH7967034.1"/>
    <property type="molecule type" value="Genomic_DNA"/>
</dbReference>